<reference evidence="1 2" key="1">
    <citation type="submission" date="2023-03" db="EMBL/GenBank/DDBJ databases">
        <title>WGS of Gossypium arboreum.</title>
        <authorList>
            <person name="Yu D."/>
        </authorList>
    </citation>
    <scope>NUCLEOTIDE SEQUENCE [LARGE SCALE GENOMIC DNA]</scope>
    <source>
        <tissue evidence="1">Leaf</tissue>
    </source>
</reference>
<keyword evidence="2" id="KW-1185">Reference proteome</keyword>
<organism evidence="1 2">
    <name type="scientific">Gossypium arboreum</name>
    <name type="common">Tree cotton</name>
    <name type="synonym">Gossypium nanking</name>
    <dbReference type="NCBI Taxonomy" id="29729"/>
    <lineage>
        <taxon>Eukaryota</taxon>
        <taxon>Viridiplantae</taxon>
        <taxon>Streptophyta</taxon>
        <taxon>Embryophyta</taxon>
        <taxon>Tracheophyta</taxon>
        <taxon>Spermatophyta</taxon>
        <taxon>Magnoliopsida</taxon>
        <taxon>eudicotyledons</taxon>
        <taxon>Gunneridae</taxon>
        <taxon>Pentapetalae</taxon>
        <taxon>rosids</taxon>
        <taxon>malvids</taxon>
        <taxon>Malvales</taxon>
        <taxon>Malvaceae</taxon>
        <taxon>Malvoideae</taxon>
        <taxon>Gossypium</taxon>
    </lineage>
</organism>
<evidence type="ECO:0000313" key="1">
    <source>
        <dbReference type="EMBL" id="KAK5819933.1"/>
    </source>
</evidence>
<proteinExistence type="predicted"/>
<gene>
    <name evidence="1" type="ORF">PVK06_024968</name>
</gene>
<dbReference type="EMBL" id="JARKNE010000007">
    <property type="protein sequence ID" value="KAK5819933.1"/>
    <property type="molecule type" value="Genomic_DNA"/>
</dbReference>
<dbReference type="Proteomes" id="UP001358586">
    <property type="component" value="Chromosome 7"/>
</dbReference>
<accession>A0ABR0PFB4</accession>
<protein>
    <submittedName>
        <fullName evidence="1">Uncharacterized protein</fullName>
    </submittedName>
</protein>
<comment type="caution">
    <text evidence="1">The sequence shown here is derived from an EMBL/GenBank/DDBJ whole genome shotgun (WGS) entry which is preliminary data.</text>
</comment>
<evidence type="ECO:0000313" key="2">
    <source>
        <dbReference type="Proteomes" id="UP001358586"/>
    </source>
</evidence>
<sequence length="52" mass="6244">MSRMWWNNNDKARAWAMMAWEKCAIPREWEEWALGTYSCSTWLCWADRSGGL</sequence>
<name>A0ABR0PFB4_GOSAR</name>